<proteinExistence type="predicted"/>
<organism evidence="2 3">
    <name type="scientific">Rhodopseudomonas pentothenatexigens</name>
    <dbReference type="NCBI Taxonomy" id="999699"/>
    <lineage>
        <taxon>Bacteria</taxon>
        <taxon>Pseudomonadati</taxon>
        <taxon>Pseudomonadota</taxon>
        <taxon>Alphaproteobacteria</taxon>
        <taxon>Hyphomicrobiales</taxon>
        <taxon>Nitrobacteraceae</taxon>
        <taxon>Rhodopseudomonas</taxon>
    </lineage>
</organism>
<keyword evidence="4" id="KW-1185">Reference proteome</keyword>
<dbReference type="EMBL" id="UFQQ01000028">
    <property type="protein sequence ID" value="SSW93022.1"/>
    <property type="molecule type" value="Genomic_DNA"/>
</dbReference>
<reference evidence="2 3" key="1">
    <citation type="submission" date="2017-08" db="EMBL/GenBank/DDBJ databases">
        <authorList>
            <person name="de Groot N.N."/>
        </authorList>
    </citation>
    <scope>NUCLEOTIDE SEQUENCE [LARGE SCALE GENOMIC DNA]</scope>
    <source>
        <strain evidence="2 3">JA575</strain>
    </source>
</reference>
<gene>
    <name evidence="1" type="ORF">BJ125_12850</name>
    <name evidence="2" type="ORF">SAMN05892882_12850</name>
</gene>
<reference evidence="1 4" key="2">
    <citation type="submission" date="2018-07" db="EMBL/GenBank/DDBJ databases">
        <title>Genomic Encyclopedia of Archaeal and Bacterial Type Strains, Phase II (KMG-II): from individual species to whole genera.</title>
        <authorList>
            <person name="Goeker M."/>
        </authorList>
    </citation>
    <scope>NUCLEOTIDE SEQUENCE [LARGE SCALE GENOMIC DNA]</scope>
    <source>
        <strain evidence="1 4">JA575</strain>
    </source>
</reference>
<evidence type="ECO:0000313" key="1">
    <source>
        <dbReference type="EMBL" id="RED26098.1"/>
    </source>
</evidence>
<accession>A0A336JU04</accession>
<evidence type="ECO:0000313" key="2">
    <source>
        <dbReference type="EMBL" id="SSW93022.1"/>
    </source>
</evidence>
<evidence type="ECO:0000313" key="3">
    <source>
        <dbReference type="Proteomes" id="UP000252631"/>
    </source>
</evidence>
<dbReference type="RefSeq" id="WP_167443249.1">
    <property type="nucleotide sequence ID" value="NZ_QRDT01000028.1"/>
</dbReference>
<evidence type="ECO:0000313" key="4">
    <source>
        <dbReference type="Proteomes" id="UP000256343"/>
    </source>
</evidence>
<dbReference type="Proteomes" id="UP000256343">
    <property type="component" value="Unassembled WGS sequence"/>
</dbReference>
<sequence>MSDSPDHSVTARDVRNEFRADLDAFEATERKLLIEERRERARLLSERFSGLALRVGE</sequence>
<protein>
    <submittedName>
        <fullName evidence="2">Uncharacterized protein</fullName>
    </submittedName>
</protein>
<name>A0A336JU04_9BRAD</name>
<dbReference type="AlphaFoldDB" id="A0A336JU04"/>
<dbReference type="EMBL" id="QRDT01000028">
    <property type="protein sequence ID" value="RED26098.1"/>
    <property type="molecule type" value="Genomic_DNA"/>
</dbReference>
<dbReference type="Proteomes" id="UP000252631">
    <property type="component" value="Unassembled WGS sequence"/>
</dbReference>